<reference evidence="2 3" key="1">
    <citation type="submission" date="2024-06" db="EMBL/GenBank/DDBJ databases">
        <authorList>
            <person name="Campbell A.G."/>
        </authorList>
    </citation>
    <scope>NUCLEOTIDE SEQUENCE [LARGE SCALE GENOMIC DNA]</scope>
    <source>
        <strain evidence="2 3">EM12</strain>
    </source>
</reference>
<gene>
    <name evidence="2" type="ORF">ABS772_04650</name>
</gene>
<evidence type="ECO:0000259" key="1">
    <source>
        <dbReference type="Pfam" id="PF01909"/>
    </source>
</evidence>
<evidence type="ECO:0000313" key="3">
    <source>
        <dbReference type="Proteomes" id="UP001480955"/>
    </source>
</evidence>
<dbReference type="SUPFAM" id="SSF81301">
    <property type="entry name" value="Nucleotidyltransferase"/>
    <property type="match status" value="1"/>
</dbReference>
<name>A0ABV1QIK8_9HYPH</name>
<dbReference type="Proteomes" id="UP001480955">
    <property type="component" value="Unassembled WGS sequence"/>
</dbReference>
<organism evidence="2 3">
    <name type="scientific">Methylorubrum podarium</name>
    <dbReference type="NCBI Taxonomy" id="200476"/>
    <lineage>
        <taxon>Bacteria</taxon>
        <taxon>Pseudomonadati</taxon>
        <taxon>Pseudomonadota</taxon>
        <taxon>Alphaproteobacteria</taxon>
        <taxon>Hyphomicrobiales</taxon>
        <taxon>Methylobacteriaceae</taxon>
        <taxon>Methylorubrum</taxon>
    </lineage>
</organism>
<dbReference type="Pfam" id="PF01909">
    <property type="entry name" value="NTP_transf_2"/>
    <property type="match status" value="1"/>
</dbReference>
<protein>
    <submittedName>
        <fullName evidence="2">Nucleotidyltransferase domain-containing protein</fullName>
    </submittedName>
</protein>
<dbReference type="InterPro" id="IPR043519">
    <property type="entry name" value="NT_sf"/>
</dbReference>
<dbReference type="Gene3D" id="3.30.460.10">
    <property type="entry name" value="Beta Polymerase, domain 2"/>
    <property type="match status" value="1"/>
</dbReference>
<feature type="domain" description="Polymerase nucleotidyl transferase" evidence="1">
    <location>
        <begin position="23"/>
        <end position="66"/>
    </location>
</feature>
<proteinExistence type="predicted"/>
<sequence length="121" mass="13064">MQLPSAAMTTDSTSTAIDSDLARLLAAIRRHLSPRAVWLFGSRARGDHHSDSDWDLIVALPDDVAESALDPIVGWSIRQEAGVPATILTAREGELAESWNCPNTLGYALAREGRRIDVQGA</sequence>
<comment type="caution">
    <text evidence="2">The sequence shown here is derived from an EMBL/GenBank/DDBJ whole genome shotgun (WGS) entry which is preliminary data.</text>
</comment>
<evidence type="ECO:0000313" key="2">
    <source>
        <dbReference type="EMBL" id="MER2249200.1"/>
    </source>
</evidence>
<accession>A0ABV1QIK8</accession>
<keyword evidence="3" id="KW-1185">Reference proteome</keyword>
<dbReference type="EMBL" id="JBELQE010000030">
    <property type="protein sequence ID" value="MER2249200.1"/>
    <property type="molecule type" value="Genomic_DNA"/>
</dbReference>
<dbReference type="CDD" id="cd05403">
    <property type="entry name" value="NT_KNTase_like"/>
    <property type="match status" value="1"/>
</dbReference>
<dbReference type="InterPro" id="IPR002934">
    <property type="entry name" value="Polymerase_NTP_transf_dom"/>
</dbReference>